<dbReference type="PANTHER" id="PTHR46417:SF1">
    <property type="entry name" value="TRNA (GUANINE-N(1)-)-METHYLTRANSFERASE"/>
    <property type="match status" value="1"/>
</dbReference>
<comment type="similarity">
    <text evidence="3 15 16">Belongs to the RNA methyltransferase TrmD family.</text>
</comment>
<feature type="binding site" evidence="15">
    <location>
        <begin position="134"/>
        <end position="139"/>
    </location>
    <ligand>
        <name>S-adenosyl-L-methionine</name>
        <dbReference type="ChEBI" id="CHEBI:59789"/>
    </ligand>
</feature>
<evidence type="ECO:0000256" key="16">
    <source>
        <dbReference type="RuleBase" id="RU003464"/>
    </source>
</evidence>
<evidence type="ECO:0000256" key="14">
    <source>
        <dbReference type="ARBA" id="ARBA00047783"/>
    </source>
</evidence>
<evidence type="ECO:0000256" key="3">
    <source>
        <dbReference type="ARBA" id="ARBA00007630"/>
    </source>
</evidence>
<evidence type="ECO:0000256" key="13">
    <source>
        <dbReference type="ARBA" id="ARBA00033392"/>
    </source>
</evidence>
<dbReference type="GO" id="GO:0052906">
    <property type="term" value="F:tRNA (guanine(37)-N1)-methyltransferase activity"/>
    <property type="evidence" value="ECO:0007669"/>
    <property type="project" value="UniProtKB-EC"/>
</dbReference>
<dbReference type="Pfam" id="PF01746">
    <property type="entry name" value="tRNA_m1G_MT"/>
    <property type="match status" value="1"/>
</dbReference>
<dbReference type="InterPro" id="IPR029026">
    <property type="entry name" value="tRNA_m1G_MTases_N"/>
</dbReference>
<evidence type="ECO:0000256" key="15">
    <source>
        <dbReference type="HAMAP-Rule" id="MF_00605"/>
    </source>
</evidence>
<dbReference type="Gene3D" id="1.10.1270.20">
    <property type="entry name" value="tRNA(m1g37)methyltransferase, domain 2"/>
    <property type="match status" value="1"/>
</dbReference>
<evidence type="ECO:0000256" key="11">
    <source>
        <dbReference type="ARBA" id="ARBA00022694"/>
    </source>
</evidence>
<keyword evidence="11 15" id="KW-0819">tRNA processing</keyword>
<evidence type="ECO:0000256" key="10">
    <source>
        <dbReference type="ARBA" id="ARBA00022691"/>
    </source>
</evidence>
<evidence type="ECO:0000313" key="18">
    <source>
        <dbReference type="EMBL" id="KWT92763.1"/>
    </source>
</evidence>
<dbReference type="NCBIfam" id="NF000648">
    <property type="entry name" value="PRK00026.1"/>
    <property type="match status" value="1"/>
</dbReference>
<dbReference type="CDD" id="cd18080">
    <property type="entry name" value="TrmD-like"/>
    <property type="match status" value="1"/>
</dbReference>
<evidence type="ECO:0000313" key="19">
    <source>
        <dbReference type="Proteomes" id="UP000060487"/>
    </source>
</evidence>
<comment type="subcellular location">
    <subcellularLocation>
        <location evidence="2 15 16">Cytoplasm</location>
    </subcellularLocation>
</comment>
<evidence type="ECO:0000256" key="9">
    <source>
        <dbReference type="ARBA" id="ARBA00022679"/>
    </source>
</evidence>
<name>A0ABR5SIK3_9BACT</name>
<dbReference type="EMBL" id="LNQR01000020">
    <property type="protein sequence ID" value="KWT92763.1"/>
    <property type="molecule type" value="Genomic_DNA"/>
</dbReference>
<dbReference type="Proteomes" id="UP000060487">
    <property type="component" value="Unassembled WGS sequence"/>
</dbReference>
<dbReference type="InterPro" id="IPR023148">
    <property type="entry name" value="tRNA_m1G_MeTrfase_C_sf"/>
</dbReference>
<evidence type="ECO:0000259" key="17">
    <source>
        <dbReference type="Pfam" id="PF01746"/>
    </source>
</evidence>
<dbReference type="NCBIfam" id="TIGR00088">
    <property type="entry name" value="trmD"/>
    <property type="match status" value="1"/>
</dbReference>
<keyword evidence="8 15" id="KW-0489">Methyltransferase</keyword>
<organism evidence="18 19">
    <name type="scientific">Candidatus Magnetominusculus xianensis</name>
    <dbReference type="NCBI Taxonomy" id="1748249"/>
    <lineage>
        <taxon>Bacteria</taxon>
        <taxon>Pseudomonadati</taxon>
        <taxon>Nitrospirota</taxon>
        <taxon>Nitrospiria</taxon>
        <taxon>Nitrospirales</taxon>
        <taxon>Nitrospiraceae</taxon>
        <taxon>Candidatus Magnetominusculus</taxon>
    </lineage>
</organism>
<keyword evidence="9 15" id="KW-0808">Transferase</keyword>
<dbReference type="SUPFAM" id="SSF75217">
    <property type="entry name" value="alpha/beta knot"/>
    <property type="match status" value="1"/>
</dbReference>
<evidence type="ECO:0000256" key="5">
    <source>
        <dbReference type="ARBA" id="ARBA00012807"/>
    </source>
</evidence>
<keyword evidence="19" id="KW-1185">Reference proteome</keyword>
<evidence type="ECO:0000256" key="6">
    <source>
        <dbReference type="ARBA" id="ARBA00014679"/>
    </source>
</evidence>
<evidence type="ECO:0000256" key="1">
    <source>
        <dbReference type="ARBA" id="ARBA00002634"/>
    </source>
</evidence>
<evidence type="ECO:0000256" key="8">
    <source>
        <dbReference type="ARBA" id="ARBA00022603"/>
    </source>
</evidence>
<feature type="domain" description="tRNA methyltransferase TRMD/TRM10-type" evidence="17">
    <location>
        <begin position="5"/>
        <end position="226"/>
    </location>
</feature>
<evidence type="ECO:0000256" key="7">
    <source>
        <dbReference type="ARBA" id="ARBA00022490"/>
    </source>
</evidence>
<dbReference type="PIRSF" id="PIRSF000386">
    <property type="entry name" value="tRNA_mtase"/>
    <property type="match status" value="1"/>
</dbReference>
<feature type="binding site" evidence="15">
    <location>
        <position position="115"/>
    </location>
    <ligand>
        <name>S-adenosyl-L-methionine</name>
        <dbReference type="ChEBI" id="CHEBI:59789"/>
    </ligand>
</feature>
<evidence type="ECO:0000256" key="2">
    <source>
        <dbReference type="ARBA" id="ARBA00004496"/>
    </source>
</evidence>
<dbReference type="InterPro" id="IPR002649">
    <property type="entry name" value="tRNA_m1G_MeTrfase_TrmD"/>
</dbReference>
<protein>
    <recommendedName>
        <fullName evidence="6 15">tRNA (guanine-N(1)-)-methyltransferase</fullName>
        <ecNumber evidence="5 15">2.1.1.228</ecNumber>
    </recommendedName>
    <alternativeName>
        <fullName evidence="12 15">M1G-methyltransferase</fullName>
    </alternativeName>
    <alternativeName>
        <fullName evidence="13 15">tRNA [GM37] methyltransferase</fullName>
    </alternativeName>
</protein>
<reference evidence="18 19" key="1">
    <citation type="submission" date="2015-11" db="EMBL/GenBank/DDBJ databases">
        <authorList>
            <person name="Lin W."/>
        </authorList>
    </citation>
    <scope>NUCLEOTIDE SEQUENCE [LARGE SCALE GENOMIC DNA]</scope>
    <source>
        <strain evidence="18 19">HCH-1</strain>
    </source>
</reference>
<comment type="subunit">
    <text evidence="4 15 16">Homodimer.</text>
</comment>
<proteinExistence type="inferred from homology"/>
<dbReference type="GO" id="GO:0032259">
    <property type="term" value="P:methylation"/>
    <property type="evidence" value="ECO:0007669"/>
    <property type="project" value="UniProtKB-KW"/>
</dbReference>
<comment type="function">
    <text evidence="1 15 16">Specifically methylates guanosine-37 in various tRNAs.</text>
</comment>
<keyword evidence="7 15" id="KW-0963">Cytoplasm</keyword>
<sequence>MKSVRFDVLTIFPRMIDFYISESIIKRAIERGIIEVGVTNIRDFAVDKHLTVDDYPFGGGPGMVMRIEPLYRALTHVKGRQKKHTILLSPEGSVLTQAKAVELSQIKDGIVLISGRYEGVDERISHSIDEEISIGDFILTGGELPALVIIDAVARLLPGVLGDERSNVEESFTGGLLDYPHFTRPAEFMGMRVPEVLMSGNHKEILKWQRQQSLKRTMLKKPELIDETKLTEDDKEIIEQLKEEV</sequence>
<dbReference type="PANTHER" id="PTHR46417">
    <property type="entry name" value="TRNA (GUANINE-N(1)-)-METHYLTRANSFERASE"/>
    <property type="match status" value="1"/>
</dbReference>
<dbReference type="HAMAP" id="MF_00605">
    <property type="entry name" value="TrmD"/>
    <property type="match status" value="1"/>
</dbReference>
<evidence type="ECO:0000256" key="4">
    <source>
        <dbReference type="ARBA" id="ARBA00011738"/>
    </source>
</evidence>
<comment type="catalytic activity">
    <reaction evidence="14 15 16">
        <text>guanosine(37) in tRNA + S-adenosyl-L-methionine = N(1)-methylguanosine(37) in tRNA + S-adenosyl-L-homocysteine + H(+)</text>
        <dbReference type="Rhea" id="RHEA:36899"/>
        <dbReference type="Rhea" id="RHEA-COMP:10145"/>
        <dbReference type="Rhea" id="RHEA-COMP:10147"/>
        <dbReference type="ChEBI" id="CHEBI:15378"/>
        <dbReference type="ChEBI" id="CHEBI:57856"/>
        <dbReference type="ChEBI" id="CHEBI:59789"/>
        <dbReference type="ChEBI" id="CHEBI:73542"/>
        <dbReference type="ChEBI" id="CHEBI:74269"/>
        <dbReference type="EC" id="2.1.1.228"/>
    </reaction>
</comment>
<evidence type="ECO:0000256" key="12">
    <source>
        <dbReference type="ARBA" id="ARBA00029736"/>
    </source>
</evidence>
<dbReference type="InterPro" id="IPR029028">
    <property type="entry name" value="Alpha/beta_knot_MTases"/>
</dbReference>
<keyword evidence="10 15" id="KW-0949">S-adenosyl-L-methionine</keyword>
<dbReference type="Gene3D" id="3.40.1280.10">
    <property type="match status" value="1"/>
</dbReference>
<gene>
    <name evidence="15 18" type="primary">trmD</name>
    <name evidence="18" type="ORF">ASN18_0468</name>
</gene>
<dbReference type="InterPro" id="IPR016009">
    <property type="entry name" value="tRNA_MeTrfase_TRMD/TRM10"/>
</dbReference>
<accession>A0ABR5SIK3</accession>
<comment type="caution">
    <text evidence="18">The sequence shown here is derived from an EMBL/GenBank/DDBJ whole genome shotgun (WGS) entry which is preliminary data.</text>
</comment>
<dbReference type="EC" id="2.1.1.228" evidence="5 15"/>